<dbReference type="OrthoDB" id="3271284at2759"/>
<keyword evidence="1" id="KW-0175">Coiled coil</keyword>
<feature type="coiled-coil region" evidence="1">
    <location>
        <begin position="317"/>
        <end position="351"/>
    </location>
</feature>
<accession>A0A1J8QIL3</accession>
<name>A0A1J8QIL3_9AGAM</name>
<evidence type="ECO:0000256" key="2">
    <source>
        <dbReference type="SAM" id="MobiDB-lite"/>
    </source>
</evidence>
<feature type="region of interest" description="Disordered" evidence="2">
    <location>
        <begin position="657"/>
        <end position="699"/>
    </location>
</feature>
<feature type="compositionally biased region" description="Pro residues" evidence="2">
    <location>
        <begin position="93"/>
        <end position="104"/>
    </location>
</feature>
<sequence length="699" mass="75130">MDPVLAADDSSPRRPSLIRDRPARPPLPNGPRMRSRQKNSLDTNTPPGSSIESGSPVGSVLTSPVFTSPFLRPGSPGLLDETNGFSLDASLPHPVPPFGVPSHPPATSDVGVQASSDFKFPPAAGSPPAKQPKPTLKSKPSVATFLAPPPLVPPPAVSFESTPIPWKGLPYEAAQWTFTSEELQEIVSRAIRLSAKESFIRLLSVQALDVDMVKEAERLEEERSAAQAKWRFEMQRRTMLMQALNASAGILASSGEGDKDNVLGSLISQAAASIASCDSILESVLQMSDQQSQISTVQHRHWASALGIALRKLNRAFERQGEEMKRALIRIQTLEDELEEAWREAEGMAAEIDEMEGSDCEDIDDIDDTQTLGDITLNTDLGQVMGVTSKAVLSKATLISQVNYLPSDAKSVKSFKSVKSSRSRRSNKDGPSRTSRLSAAKTRSRTASNASLRLPKALRTPPTSHASPEEPPPMPALPDSLQCYSFLDMDGSGAEYAPPSRKQLPDRAPEPTASLPSLPEPPHTAGLPRTTIPSIWIDADSGLGVRPNGLDRSHSMQIFPTLRHGRRSDLVMSLSRSDSSNSPVENVVEPSLGGPSTVREIKLSITDRHVPAPVIDRPASAVNRLMSGAMDRPRSTVDKRSSGSHKFLPLLSERSSSGIPATVFSGGRYYSPSGLPSYRSTETISEGGTPPRVGTPNTG</sequence>
<feature type="region of interest" description="Disordered" evidence="2">
    <location>
        <begin position="413"/>
        <end position="530"/>
    </location>
</feature>
<evidence type="ECO:0000256" key="1">
    <source>
        <dbReference type="SAM" id="Coils"/>
    </source>
</evidence>
<proteinExistence type="predicted"/>
<organism evidence="3 4">
    <name type="scientific">Rhizopogon vesiculosus</name>
    <dbReference type="NCBI Taxonomy" id="180088"/>
    <lineage>
        <taxon>Eukaryota</taxon>
        <taxon>Fungi</taxon>
        <taxon>Dikarya</taxon>
        <taxon>Basidiomycota</taxon>
        <taxon>Agaricomycotina</taxon>
        <taxon>Agaricomycetes</taxon>
        <taxon>Agaricomycetidae</taxon>
        <taxon>Boletales</taxon>
        <taxon>Suillineae</taxon>
        <taxon>Rhizopogonaceae</taxon>
        <taxon>Rhizopogon</taxon>
    </lineage>
</organism>
<reference evidence="3 4" key="1">
    <citation type="submission" date="2016-03" db="EMBL/GenBank/DDBJ databases">
        <title>Comparative genomics of the ectomycorrhizal sister species Rhizopogon vinicolor and Rhizopogon vesiculosus (Basidiomycota: Boletales) reveals a divergence of the mating type B locus.</title>
        <authorList>
            <person name="Mujic A.B."/>
            <person name="Kuo A."/>
            <person name="Tritt A."/>
            <person name="Lipzen A."/>
            <person name="Chen C."/>
            <person name="Johnson J."/>
            <person name="Sharma A."/>
            <person name="Barry K."/>
            <person name="Grigoriev I.V."/>
            <person name="Spatafora J.W."/>
        </authorList>
    </citation>
    <scope>NUCLEOTIDE SEQUENCE [LARGE SCALE GENOMIC DNA]</scope>
    <source>
        <strain evidence="3 4">AM-OR11-056</strain>
    </source>
</reference>
<evidence type="ECO:0000313" key="3">
    <source>
        <dbReference type="EMBL" id="OJA20471.1"/>
    </source>
</evidence>
<feature type="compositionally biased region" description="Polar residues" evidence="2">
    <location>
        <begin position="574"/>
        <end position="584"/>
    </location>
</feature>
<dbReference type="EMBL" id="LVVM01000538">
    <property type="protein sequence ID" value="OJA20471.1"/>
    <property type="molecule type" value="Genomic_DNA"/>
</dbReference>
<comment type="caution">
    <text evidence="3">The sequence shown here is derived from an EMBL/GenBank/DDBJ whole genome shotgun (WGS) entry which is preliminary data.</text>
</comment>
<dbReference type="STRING" id="180088.A0A1J8QIL3"/>
<protein>
    <submittedName>
        <fullName evidence="3">Uncharacterized protein</fullName>
    </submittedName>
</protein>
<feature type="region of interest" description="Disordered" evidence="2">
    <location>
        <begin position="574"/>
        <end position="593"/>
    </location>
</feature>
<evidence type="ECO:0000313" key="4">
    <source>
        <dbReference type="Proteomes" id="UP000183567"/>
    </source>
</evidence>
<feature type="compositionally biased region" description="Polar residues" evidence="2">
    <location>
        <begin position="38"/>
        <end position="53"/>
    </location>
</feature>
<dbReference type="Proteomes" id="UP000183567">
    <property type="component" value="Unassembled WGS sequence"/>
</dbReference>
<dbReference type="AlphaFoldDB" id="A0A1J8QIL3"/>
<keyword evidence="4" id="KW-1185">Reference proteome</keyword>
<gene>
    <name evidence="3" type="ORF">AZE42_04900</name>
</gene>
<feature type="region of interest" description="Disordered" evidence="2">
    <location>
        <begin position="1"/>
        <end position="140"/>
    </location>
</feature>